<evidence type="ECO:0000256" key="4">
    <source>
        <dbReference type="ARBA" id="ARBA00022670"/>
    </source>
</evidence>
<evidence type="ECO:0000256" key="6">
    <source>
        <dbReference type="ARBA" id="ARBA00022801"/>
    </source>
</evidence>
<keyword evidence="4 9" id="KW-0645">Protease</keyword>
<gene>
    <name evidence="13" type="ORF">BAU28_18960</name>
</gene>
<dbReference type="SUPFAM" id="SSF52743">
    <property type="entry name" value="Subtilisin-like"/>
    <property type="match status" value="1"/>
</dbReference>
<organism evidence="13 14">
    <name type="scientific">Bacillus paramycoides</name>
    <dbReference type="NCBI Taxonomy" id="2026194"/>
    <lineage>
        <taxon>Bacteria</taxon>
        <taxon>Bacillati</taxon>
        <taxon>Bacillota</taxon>
        <taxon>Bacilli</taxon>
        <taxon>Bacillales</taxon>
        <taxon>Bacillaceae</taxon>
        <taxon>Bacillus</taxon>
        <taxon>Bacillus cereus group</taxon>
    </lineage>
</organism>
<dbReference type="SUPFAM" id="SSF49384">
    <property type="entry name" value="Carbohydrate-binding domain"/>
    <property type="match status" value="1"/>
</dbReference>
<evidence type="ECO:0000256" key="2">
    <source>
        <dbReference type="ARBA" id="ARBA00022512"/>
    </source>
</evidence>
<dbReference type="PROSITE" id="PS00136">
    <property type="entry name" value="SUBTILASE_ASP"/>
    <property type="match status" value="1"/>
</dbReference>
<dbReference type="Proteomes" id="UP000182788">
    <property type="component" value="Unassembled WGS sequence"/>
</dbReference>
<proteinExistence type="inferred from homology"/>
<dbReference type="GeneID" id="87594986"/>
<dbReference type="PANTHER" id="PTHR43806:SF65">
    <property type="entry name" value="SERINE PROTEASE APRX"/>
    <property type="match status" value="1"/>
</dbReference>
<dbReference type="PANTHER" id="PTHR43806">
    <property type="entry name" value="PEPTIDASE S8"/>
    <property type="match status" value="1"/>
</dbReference>
<dbReference type="GO" id="GO:0004252">
    <property type="term" value="F:serine-type endopeptidase activity"/>
    <property type="evidence" value="ECO:0007669"/>
    <property type="project" value="UniProtKB-UniRule"/>
</dbReference>
<keyword evidence="11" id="KW-0175">Coiled coil</keyword>
<dbReference type="PROSITE" id="PS51766">
    <property type="entry name" value="DOCKERIN"/>
    <property type="match status" value="1"/>
</dbReference>
<dbReference type="CDD" id="cd08547">
    <property type="entry name" value="Type_II_cohesin"/>
    <property type="match status" value="1"/>
</dbReference>
<dbReference type="InterPro" id="IPR016134">
    <property type="entry name" value="Dockerin_dom"/>
</dbReference>
<dbReference type="InterPro" id="IPR023827">
    <property type="entry name" value="Peptidase_S8_Asp-AS"/>
</dbReference>
<dbReference type="InterPro" id="IPR046450">
    <property type="entry name" value="PA_dom_sf"/>
</dbReference>
<dbReference type="GO" id="GO:0030246">
    <property type="term" value="F:carbohydrate binding"/>
    <property type="evidence" value="ECO:0007669"/>
    <property type="project" value="InterPro"/>
</dbReference>
<dbReference type="SUPFAM" id="SSF63446">
    <property type="entry name" value="Type I dockerin domain"/>
    <property type="match status" value="1"/>
</dbReference>
<dbReference type="PROSITE" id="PS00138">
    <property type="entry name" value="SUBTILASE_SER"/>
    <property type="match status" value="1"/>
</dbReference>
<keyword evidence="5" id="KW-0732">Signal</keyword>
<dbReference type="CDD" id="cd02133">
    <property type="entry name" value="PA_C5a_like"/>
    <property type="match status" value="1"/>
</dbReference>
<evidence type="ECO:0000256" key="5">
    <source>
        <dbReference type="ARBA" id="ARBA00022729"/>
    </source>
</evidence>
<name>A0A1J9VA50_9BACI</name>
<dbReference type="CDD" id="cd07474">
    <property type="entry name" value="Peptidases_S8_subtilisin_Vpr-like"/>
    <property type="match status" value="1"/>
</dbReference>
<dbReference type="Gene3D" id="1.10.1330.10">
    <property type="entry name" value="Dockerin domain"/>
    <property type="match status" value="1"/>
</dbReference>
<comment type="caution">
    <text evidence="13">The sequence shown here is derived from an EMBL/GenBank/DDBJ whole genome shotgun (WGS) entry which is preliminary data.</text>
</comment>
<dbReference type="InterPro" id="IPR003137">
    <property type="entry name" value="PA_domain"/>
</dbReference>
<dbReference type="PROSITE" id="PS00137">
    <property type="entry name" value="SUBTILASE_HIS"/>
    <property type="match status" value="1"/>
</dbReference>
<dbReference type="GO" id="GO:0006508">
    <property type="term" value="P:proteolysis"/>
    <property type="evidence" value="ECO:0007669"/>
    <property type="project" value="UniProtKB-KW"/>
</dbReference>
<dbReference type="PROSITE" id="PS51892">
    <property type="entry name" value="SUBTILASE"/>
    <property type="match status" value="1"/>
</dbReference>
<dbReference type="Gene3D" id="2.60.40.1120">
    <property type="entry name" value="Carboxypeptidase-like, regulatory domain"/>
    <property type="match status" value="1"/>
</dbReference>
<dbReference type="PRINTS" id="PR00723">
    <property type="entry name" value="SUBTILISIN"/>
</dbReference>
<feature type="active site" description="Charge relay system" evidence="8 9">
    <location>
        <position position="300"/>
    </location>
</feature>
<dbReference type="InterPro" id="IPR000209">
    <property type="entry name" value="Peptidase_S8/S53_dom"/>
</dbReference>
<dbReference type="InterPro" id="IPR008965">
    <property type="entry name" value="CBM2/CBM3_carb-bd_dom_sf"/>
</dbReference>
<dbReference type="CDD" id="cd14254">
    <property type="entry name" value="Dockerin_II"/>
    <property type="match status" value="1"/>
</dbReference>
<evidence type="ECO:0000256" key="9">
    <source>
        <dbReference type="PROSITE-ProRule" id="PRU01240"/>
    </source>
</evidence>
<dbReference type="InterPro" id="IPR034213">
    <property type="entry name" value="S8_Vpr-like"/>
</dbReference>
<dbReference type="InterPro" id="IPR022398">
    <property type="entry name" value="Peptidase_S8_His-AS"/>
</dbReference>
<comment type="similarity">
    <text evidence="1 9 10">Belongs to the peptidase S8 family.</text>
</comment>
<dbReference type="Gene3D" id="3.50.30.30">
    <property type="match status" value="1"/>
</dbReference>
<feature type="domain" description="Dockerin" evidence="12">
    <location>
        <begin position="1324"/>
        <end position="1385"/>
    </location>
</feature>
<dbReference type="Gene3D" id="3.40.50.200">
    <property type="entry name" value="Peptidase S8/S53 domain"/>
    <property type="match status" value="1"/>
</dbReference>
<feature type="coiled-coil region" evidence="11">
    <location>
        <begin position="95"/>
        <end position="133"/>
    </location>
</feature>
<evidence type="ECO:0000256" key="10">
    <source>
        <dbReference type="RuleBase" id="RU003355"/>
    </source>
</evidence>
<keyword evidence="3" id="KW-0964">Secreted</keyword>
<dbReference type="InterPro" id="IPR036852">
    <property type="entry name" value="Peptidase_S8/S53_dom_sf"/>
</dbReference>
<dbReference type="InterPro" id="IPR036439">
    <property type="entry name" value="Dockerin_dom_sf"/>
</dbReference>
<dbReference type="Pfam" id="PF05922">
    <property type="entry name" value="Inhibitor_I9"/>
    <property type="match status" value="1"/>
</dbReference>
<dbReference type="Pfam" id="PF02225">
    <property type="entry name" value="PA"/>
    <property type="match status" value="1"/>
</dbReference>
<dbReference type="EMBL" id="MAOI01000133">
    <property type="protein sequence ID" value="OJD73077.1"/>
    <property type="molecule type" value="Genomic_DNA"/>
</dbReference>
<dbReference type="PIRSF" id="PIRSF037844">
    <property type="entry name" value="Vpr-related_protease_prd"/>
    <property type="match status" value="1"/>
</dbReference>
<feature type="active site" description="Charge relay system" evidence="8 9">
    <location>
        <position position="228"/>
    </location>
</feature>
<dbReference type="Pfam" id="PF00082">
    <property type="entry name" value="Peptidase_S8"/>
    <property type="match status" value="1"/>
</dbReference>
<dbReference type="SUPFAM" id="SSF52025">
    <property type="entry name" value="PA domain"/>
    <property type="match status" value="1"/>
</dbReference>
<evidence type="ECO:0000256" key="7">
    <source>
        <dbReference type="ARBA" id="ARBA00022825"/>
    </source>
</evidence>
<reference evidence="13 14" key="1">
    <citation type="submission" date="2016-06" db="EMBL/GenBank/DDBJ databases">
        <title>First insights into the genetic diversity and population structure of in the Bacillus cereus group bacteria from diverse marine environments.</title>
        <authorList>
            <person name="Liu Y."/>
            <person name="Lai Q."/>
            <person name="Shao Z."/>
        </authorList>
    </citation>
    <scope>NUCLEOTIDE SEQUENCE [LARGE SCALE GENOMIC DNA]</scope>
    <source>
        <strain evidence="13 14">NH24A2</strain>
    </source>
</reference>
<dbReference type="InterPro" id="IPR050131">
    <property type="entry name" value="Peptidase_S8_subtilisin-like"/>
</dbReference>
<dbReference type="InterPro" id="IPR017292">
    <property type="entry name" value="Peptidase_S8A_Vpr"/>
</dbReference>
<accession>A0A1J9VA50</accession>
<feature type="active site" description="Charge relay system" evidence="8 9">
    <location>
        <position position="620"/>
    </location>
</feature>
<dbReference type="InterPro" id="IPR015500">
    <property type="entry name" value="Peptidase_S8_subtilisin-rel"/>
</dbReference>
<protein>
    <submittedName>
        <fullName evidence="13">Peptidase S8</fullName>
    </submittedName>
</protein>
<evidence type="ECO:0000256" key="3">
    <source>
        <dbReference type="ARBA" id="ARBA00022525"/>
    </source>
</evidence>
<evidence type="ECO:0000256" key="1">
    <source>
        <dbReference type="ARBA" id="ARBA00011073"/>
    </source>
</evidence>
<evidence type="ECO:0000259" key="12">
    <source>
        <dbReference type="PROSITE" id="PS51766"/>
    </source>
</evidence>
<evidence type="ECO:0000313" key="13">
    <source>
        <dbReference type="EMBL" id="OJD73077.1"/>
    </source>
</evidence>
<dbReference type="GO" id="GO:0000272">
    <property type="term" value="P:polysaccharide catabolic process"/>
    <property type="evidence" value="ECO:0007669"/>
    <property type="project" value="InterPro"/>
</dbReference>
<keyword evidence="7 9" id="KW-0720">Serine protease</keyword>
<dbReference type="RefSeq" id="WP_071721105.1">
    <property type="nucleotide sequence ID" value="NZ_CBCSHB010000037.1"/>
</dbReference>
<sequence length="1414" mass="153616">MKKGKFGKILIGTLTVGMLLSQGIPYNVLAEDVNSSTLPGIDDVNAVLKGLTKEQRNALKTLDTKPGFVISPGINTASPDNVNVIVEFKQAPSKIEVLKQAAKGKKLALSNAEQKVEASHKGFKTELEQLQKKKDKGTNFKSAKITREYKNAFNGVAMSLPANMIEDLVRTGIVKRVWEDREVKIDLPKETAKAGVEPKMADSVPQIGVDKLHDEKITGKGIKVGILDTGIDYNHPDLKDAYKGYRAKQGEDPSKIDPNSIKGWDFVNNDADPMETTYKDWQNSGGYPEIYNGSAYYTSHGTHVAGTIAADKKNNVDYAVKGVAPDVDLYSYRVLGPYGSGQTSGILAAIDKAVKDDMDVINLSLGAAINDPLYPTSVAVNNAMLAGVVTVVAAGNSGPGEGTIGSPSAAALPITVGASDAAMSIPTFSAAAGDLHVDKMMLLGKSFTDKLEDLKGQSLSVVYAGLGKSDDFKGKDVKGKLALIQRGEITFDEKIKNAKEAGAKAVIVYNNVDGEITSYLGESTSSIPSFRLTKVDGEKLQAKAVQGDVALAFGELNNIKTEGDHLADFSSRGPATKTDDIKPDIVAPGVSIFSTVPEYINDPKDGENYPVAYGRMSGTSMATPHTAGVAALILQEHPNYSPFDVKEALMNTAVDLKEERSVFEVGSGRIDAYRAVHADTSIEVIDKTSNVVNDEEVEIEEKTGSIAFGYKNQLGNEPIKDSRKVLIKNSSKTDGKEFKLEVEFSPTSVGVQDAAKNGVKLNVQDSIKVAPGTSGEISPEIIIPENAEFGRYEGYIHISNKNNEKEVYQVPFAVKFTEKGIASVDLLRDAMATDASKFHPFMERPSSPLTFKLNSPLETIDAVVKDRKTGKALGVVGTLNASSLTPNVEYMMFSGMGGYVLPFTGDPAHPIGDKPVMLPDGDYELNFVGYDKEGKSYTKGDSIIIDNVIPEMKFKDVQPGIHEVNDSMFKEEDGQRALWVHGNIYDSTVDALKVKGLQYDQKANQIVYYQNSAFPSGWLNTIQANGDFKFGVLPEEINEPLTLKLFGYDLATAGDMAAGFKDYVFVKEGTEYAVPSYDKDKIKLGEKITLTLNLNNVKQLMSGTFEIPYYKQLFKFTDVKPNPALTEYVKQHGLNLKLEDPKVIDTEGAWENKVKVGASLEGKEFKGLDGDTPFLDVTFEMTSDEYFNDLTAFGANKFSYTKSGAAEGVEIPVFKDKSFSIISKHSTVRGYIGPEAFLNEDGYLGKNDYTKLGAKVYVVGKDGKKYTGTIDDHGQFEIHNVPVSDKEYDIFVEMPGHLNSKLTTKIGKMQDGELVGQNFRADMDDNLAGDVNGDKVVDIQDARIAALSYGKGKVTVKDGDVNQDGVVNETDIRLIEKNFLKKGPDAKENQKPKENVGPVTLDKILRSIGLEPKK</sequence>
<evidence type="ECO:0000313" key="14">
    <source>
        <dbReference type="Proteomes" id="UP000182788"/>
    </source>
</evidence>
<dbReference type="InterPro" id="IPR023828">
    <property type="entry name" value="Peptidase_S8_Ser-AS"/>
</dbReference>
<keyword evidence="2" id="KW-0134">Cell wall</keyword>
<dbReference type="Gene3D" id="2.60.40.680">
    <property type="match status" value="1"/>
</dbReference>
<evidence type="ECO:0000256" key="8">
    <source>
        <dbReference type="PIRSR" id="PIRSR615500-1"/>
    </source>
</evidence>
<evidence type="ECO:0000256" key="11">
    <source>
        <dbReference type="SAM" id="Coils"/>
    </source>
</evidence>
<dbReference type="InterPro" id="IPR010259">
    <property type="entry name" value="S8pro/Inhibitor_I9"/>
</dbReference>
<keyword evidence="6 9" id="KW-0378">Hydrolase</keyword>